<evidence type="ECO:0000313" key="3">
    <source>
        <dbReference type="Proteomes" id="UP000054770"/>
    </source>
</evidence>
<accession>A0A158KQ03</accession>
<keyword evidence="1" id="KW-1133">Transmembrane helix</keyword>
<reference evidence="2" key="1">
    <citation type="submission" date="2016-01" db="EMBL/GenBank/DDBJ databases">
        <authorList>
            <person name="Peeters C."/>
        </authorList>
    </citation>
    <scope>NUCLEOTIDE SEQUENCE [LARGE SCALE GENOMIC DNA]</scope>
    <source>
        <strain evidence="2">LMG 22940</strain>
    </source>
</reference>
<keyword evidence="1" id="KW-0472">Membrane</keyword>
<gene>
    <name evidence="2" type="ORF">AWB68_06815</name>
</gene>
<keyword evidence="1" id="KW-0812">Transmembrane</keyword>
<dbReference type="EMBL" id="FCON02000133">
    <property type="protein sequence ID" value="SAL83197.1"/>
    <property type="molecule type" value="Genomic_DNA"/>
</dbReference>
<dbReference type="AlphaFoldDB" id="A0A158KQ03"/>
<keyword evidence="3" id="KW-1185">Reference proteome</keyword>
<dbReference type="RefSeq" id="WP_087648722.1">
    <property type="nucleotide sequence ID" value="NZ_FCON02000133.1"/>
</dbReference>
<evidence type="ECO:0000313" key="2">
    <source>
        <dbReference type="EMBL" id="SAL83197.1"/>
    </source>
</evidence>
<organism evidence="2 3">
    <name type="scientific">Caballeronia choica</name>
    <dbReference type="NCBI Taxonomy" id="326476"/>
    <lineage>
        <taxon>Bacteria</taxon>
        <taxon>Pseudomonadati</taxon>
        <taxon>Pseudomonadota</taxon>
        <taxon>Betaproteobacteria</taxon>
        <taxon>Burkholderiales</taxon>
        <taxon>Burkholderiaceae</taxon>
        <taxon>Caballeronia</taxon>
    </lineage>
</organism>
<proteinExistence type="predicted"/>
<feature type="transmembrane region" description="Helical" evidence="1">
    <location>
        <begin position="6"/>
        <end position="26"/>
    </location>
</feature>
<protein>
    <submittedName>
        <fullName evidence="2">Uncharacterized protein</fullName>
    </submittedName>
</protein>
<name>A0A158KQ03_9BURK</name>
<comment type="caution">
    <text evidence="2">The sequence shown here is derived from an EMBL/GenBank/DDBJ whole genome shotgun (WGS) entry which is preliminary data.</text>
</comment>
<dbReference type="Proteomes" id="UP000054770">
    <property type="component" value="Unassembled WGS sequence"/>
</dbReference>
<sequence>MSPSAYLWIAFGGAFALCAAEALFVWHASRNAARELAVAARTHGARTVSLRLVARSLTDREP</sequence>
<evidence type="ECO:0000256" key="1">
    <source>
        <dbReference type="SAM" id="Phobius"/>
    </source>
</evidence>